<keyword evidence="2" id="KW-1185">Reference proteome</keyword>
<dbReference type="AlphaFoldDB" id="R7QFF1"/>
<accession>R7QFF1</accession>
<dbReference type="RefSeq" id="XP_005716633.1">
    <property type="nucleotide sequence ID" value="XM_005716576.1"/>
</dbReference>
<dbReference type="KEGG" id="ccp:CHC_T00005203001"/>
<evidence type="ECO:0000313" key="1">
    <source>
        <dbReference type="EMBL" id="CDF36814.1"/>
    </source>
</evidence>
<protein>
    <submittedName>
        <fullName evidence="1">Uncharacterized protein</fullName>
    </submittedName>
</protein>
<name>R7QFF1_CHOCR</name>
<dbReference type="EMBL" id="HG001803">
    <property type="protein sequence ID" value="CDF36814.1"/>
    <property type="molecule type" value="Genomic_DNA"/>
</dbReference>
<gene>
    <name evidence="1" type="ORF">CHC_T00005203001</name>
</gene>
<dbReference type="GeneID" id="17324342"/>
<dbReference type="Gramene" id="CDF36814">
    <property type="protein sequence ID" value="CDF36814"/>
    <property type="gene ID" value="CHC_T00005203001"/>
</dbReference>
<proteinExistence type="predicted"/>
<evidence type="ECO:0000313" key="2">
    <source>
        <dbReference type="Proteomes" id="UP000012073"/>
    </source>
</evidence>
<sequence length="110" mass="12187">MDIMPYPRASKNLRQTRMRTGIIVDPNTSFSVNVQDRISHTAWERTLAFPHAPSYKREPRGSLVIPICVIARNGHSITCAIVGFTAVVYVDATMRLTTISPWSVCGANSP</sequence>
<reference evidence="2" key="1">
    <citation type="journal article" date="2013" name="Proc. Natl. Acad. Sci. U.S.A.">
        <title>Genome structure and metabolic features in the red seaweed Chondrus crispus shed light on evolution of the Archaeplastida.</title>
        <authorList>
            <person name="Collen J."/>
            <person name="Porcel B."/>
            <person name="Carre W."/>
            <person name="Ball S.G."/>
            <person name="Chaparro C."/>
            <person name="Tonon T."/>
            <person name="Barbeyron T."/>
            <person name="Michel G."/>
            <person name="Noel B."/>
            <person name="Valentin K."/>
            <person name="Elias M."/>
            <person name="Artiguenave F."/>
            <person name="Arun A."/>
            <person name="Aury J.M."/>
            <person name="Barbosa-Neto J.F."/>
            <person name="Bothwell J.H."/>
            <person name="Bouget F.Y."/>
            <person name="Brillet L."/>
            <person name="Cabello-Hurtado F."/>
            <person name="Capella-Gutierrez S."/>
            <person name="Charrier B."/>
            <person name="Cladiere L."/>
            <person name="Cock J.M."/>
            <person name="Coelho S.M."/>
            <person name="Colleoni C."/>
            <person name="Czjzek M."/>
            <person name="Da Silva C."/>
            <person name="Delage L."/>
            <person name="Denoeud F."/>
            <person name="Deschamps P."/>
            <person name="Dittami S.M."/>
            <person name="Gabaldon T."/>
            <person name="Gachon C.M."/>
            <person name="Groisillier A."/>
            <person name="Herve C."/>
            <person name="Jabbari K."/>
            <person name="Katinka M."/>
            <person name="Kloareg B."/>
            <person name="Kowalczyk N."/>
            <person name="Labadie K."/>
            <person name="Leblanc C."/>
            <person name="Lopez P.J."/>
            <person name="McLachlan D.H."/>
            <person name="Meslet-Cladiere L."/>
            <person name="Moustafa A."/>
            <person name="Nehr Z."/>
            <person name="Nyvall Collen P."/>
            <person name="Panaud O."/>
            <person name="Partensky F."/>
            <person name="Poulain J."/>
            <person name="Rensing S.A."/>
            <person name="Rousvoal S."/>
            <person name="Samson G."/>
            <person name="Symeonidi A."/>
            <person name="Weissenbach J."/>
            <person name="Zambounis A."/>
            <person name="Wincker P."/>
            <person name="Boyen C."/>
        </authorList>
    </citation>
    <scope>NUCLEOTIDE SEQUENCE [LARGE SCALE GENOMIC DNA]</scope>
    <source>
        <strain evidence="2">cv. Stackhouse</strain>
    </source>
</reference>
<organism evidence="1 2">
    <name type="scientific">Chondrus crispus</name>
    <name type="common">Carrageen Irish moss</name>
    <name type="synonym">Polymorpha crispa</name>
    <dbReference type="NCBI Taxonomy" id="2769"/>
    <lineage>
        <taxon>Eukaryota</taxon>
        <taxon>Rhodophyta</taxon>
        <taxon>Florideophyceae</taxon>
        <taxon>Rhodymeniophycidae</taxon>
        <taxon>Gigartinales</taxon>
        <taxon>Gigartinaceae</taxon>
        <taxon>Chondrus</taxon>
    </lineage>
</organism>
<dbReference type="Proteomes" id="UP000012073">
    <property type="component" value="Unassembled WGS sequence"/>
</dbReference>